<organism evidence="2 3">
    <name type="scientific">Bimuria novae-zelandiae CBS 107.79</name>
    <dbReference type="NCBI Taxonomy" id="1447943"/>
    <lineage>
        <taxon>Eukaryota</taxon>
        <taxon>Fungi</taxon>
        <taxon>Dikarya</taxon>
        <taxon>Ascomycota</taxon>
        <taxon>Pezizomycotina</taxon>
        <taxon>Dothideomycetes</taxon>
        <taxon>Pleosporomycetidae</taxon>
        <taxon>Pleosporales</taxon>
        <taxon>Massarineae</taxon>
        <taxon>Didymosphaeriaceae</taxon>
        <taxon>Bimuria</taxon>
    </lineage>
</organism>
<gene>
    <name evidence="2" type="ORF">BU23DRAFT_550125</name>
</gene>
<name>A0A6A5VMT3_9PLEO</name>
<keyword evidence="1" id="KW-0812">Transmembrane</keyword>
<keyword evidence="1" id="KW-0472">Membrane</keyword>
<dbReference type="Proteomes" id="UP000800036">
    <property type="component" value="Unassembled WGS sequence"/>
</dbReference>
<keyword evidence="1" id="KW-1133">Transmembrane helix</keyword>
<evidence type="ECO:0000313" key="3">
    <source>
        <dbReference type="Proteomes" id="UP000800036"/>
    </source>
</evidence>
<protein>
    <submittedName>
        <fullName evidence="2">Uncharacterized protein</fullName>
    </submittedName>
</protein>
<feature type="transmembrane region" description="Helical" evidence="1">
    <location>
        <begin position="32"/>
        <end position="52"/>
    </location>
</feature>
<evidence type="ECO:0000313" key="2">
    <source>
        <dbReference type="EMBL" id="KAF1978008.1"/>
    </source>
</evidence>
<keyword evidence="3" id="KW-1185">Reference proteome</keyword>
<evidence type="ECO:0000256" key="1">
    <source>
        <dbReference type="SAM" id="Phobius"/>
    </source>
</evidence>
<reference evidence="2" key="1">
    <citation type="journal article" date="2020" name="Stud. Mycol.">
        <title>101 Dothideomycetes genomes: a test case for predicting lifestyles and emergence of pathogens.</title>
        <authorList>
            <person name="Haridas S."/>
            <person name="Albert R."/>
            <person name="Binder M."/>
            <person name="Bloem J."/>
            <person name="Labutti K."/>
            <person name="Salamov A."/>
            <person name="Andreopoulos B."/>
            <person name="Baker S."/>
            <person name="Barry K."/>
            <person name="Bills G."/>
            <person name="Bluhm B."/>
            <person name="Cannon C."/>
            <person name="Castanera R."/>
            <person name="Culley D."/>
            <person name="Daum C."/>
            <person name="Ezra D."/>
            <person name="Gonzalez J."/>
            <person name="Henrissat B."/>
            <person name="Kuo A."/>
            <person name="Liang C."/>
            <person name="Lipzen A."/>
            <person name="Lutzoni F."/>
            <person name="Magnuson J."/>
            <person name="Mondo S."/>
            <person name="Nolan M."/>
            <person name="Ohm R."/>
            <person name="Pangilinan J."/>
            <person name="Park H.-J."/>
            <person name="Ramirez L."/>
            <person name="Alfaro M."/>
            <person name="Sun H."/>
            <person name="Tritt A."/>
            <person name="Yoshinaga Y."/>
            <person name="Zwiers L.-H."/>
            <person name="Turgeon B."/>
            <person name="Goodwin S."/>
            <person name="Spatafora J."/>
            <person name="Crous P."/>
            <person name="Grigoriev I."/>
        </authorList>
    </citation>
    <scope>NUCLEOTIDE SEQUENCE</scope>
    <source>
        <strain evidence="2">CBS 107.79</strain>
    </source>
</reference>
<dbReference type="EMBL" id="ML976661">
    <property type="protein sequence ID" value="KAF1978008.1"/>
    <property type="molecule type" value="Genomic_DNA"/>
</dbReference>
<dbReference type="AlphaFoldDB" id="A0A6A5VMT3"/>
<accession>A0A6A5VMT3</accession>
<sequence>MIMVVFYAGVNPFSTFTNNVVRLNTYGYMGSISRGIFLAILGALSTIGTIAVRV</sequence>
<proteinExistence type="predicted"/>